<comment type="caution">
    <text evidence="1">The sequence shown here is derived from an EMBL/GenBank/DDBJ whole genome shotgun (WGS) entry which is preliminary data.</text>
</comment>
<dbReference type="RefSeq" id="WP_345029197.1">
    <property type="nucleotide sequence ID" value="NZ_BAABGL010000002.1"/>
</dbReference>
<evidence type="ECO:0008006" key="3">
    <source>
        <dbReference type="Google" id="ProtNLM"/>
    </source>
</evidence>
<dbReference type="InterPro" id="IPR027417">
    <property type="entry name" value="P-loop_NTPase"/>
</dbReference>
<sequence length="351" mass="36754">MESAPTLDLSGIRVAGEAVSAEPLNALDRLTLLGQPPDVGGVLHAIGRLAGTARVAWPDEAGRLTVGRFAAPHGTPSALADACAHFGFPLDRSRRTRLRDLDADSRARLICALTLATGGQWLVLEDPLRGLDGQARAGLRGRLLDACTRFERGLVVSGSSVMDAAVLGGRTVTIEKEQIADSAPLAVQLREPRSNLAAAATGVSVFSGLARRGWLSIGHSQVRARTELDGKVYVTIPTSAARLSFDEFDPAFTSNSVFEALIVAVRDSGPILQVVLSPADTEVGLAMTVDLLDFSAVADTGGSGFGVIHPGLASTVADTVARVRTGTRLFVDVDTSRMRAYPAEAPAGRLD</sequence>
<evidence type="ECO:0000313" key="1">
    <source>
        <dbReference type="EMBL" id="GAA4383133.1"/>
    </source>
</evidence>
<dbReference type="Proteomes" id="UP001500642">
    <property type="component" value="Unassembled WGS sequence"/>
</dbReference>
<proteinExistence type="predicted"/>
<evidence type="ECO:0000313" key="2">
    <source>
        <dbReference type="Proteomes" id="UP001500642"/>
    </source>
</evidence>
<dbReference type="EMBL" id="BAABGL010000002">
    <property type="protein sequence ID" value="GAA4383133.1"/>
    <property type="molecule type" value="Genomic_DNA"/>
</dbReference>
<keyword evidence="2" id="KW-1185">Reference proteome</keyword>
<name>A0ABP8J1B0_9MICO</name>
<organism evidence="1 2">
    <name type="scientific">Brevibacterium pityocampae</name>
    <dbReference type="NCBI Taxonomy" id="506594"/>
    <lineage>
        <taxon>Bacteria</taxon>
        <taxon>Bacillati</taxon>
        <taxon>Actinomycetota</taxon>
        <taxon>Actinomycetes</taxon>
        <taxon>Micrococcales</taxon>
        <taxon>Brevibacteriaceae</taxon>
        <taxon>Brevibacterium</taxon>
    </lineage>
</organism>
<protein>
    <recommendedName>
        <fullName evidence="3">ABC transporter</fullName>
    </recommendedName>
</protein>
<accession>A0ABP8J1B0</accession>
<reference evidence="2" key="1">
    <citation type="journal article" date="2019" name="Int. J. Syst. Evol. Microbiol.">
        <title>The Global Catalogue of Microorganisms (GCM) 10K type strain sequencing project: providing services to taxonomists for standard genome sequencing and annotation.</title>
        <authorList>
            <consortium name="The Broad Institute Genomics Platform"/>
            <consortium name="The Broad Institute Genome Sequencing Center for Infectious Disease"/>
            <person name="Wu L."/>
            <person name="Ma J."/>
        </authorList>
    </citation>
    <scope>NUCLEOTIDE SEQUENCE [LARGE SCALE GENOMIC DNA]</scope>
    <source>
        <strain evidence="2">JCM 17808</strain>
    </source>
</reference>
<gene>
    <name evidence="1" type="ORF">GCM10023167_02360</name>
</gene>
<dbReference type="SUPFAM" id="SSF52540">
    <property type="entry name" value="P-loop containing nucleoside triphosphate hydrolases"/>
    <property type="match status" value="1"/>
</dbReference>